<name>A0A497XDX1_9PROT</name>
<feature type="transmembrane region" description="Helical" evidence="8">
    <location>
        <begin position="107"/>
        <end position="133"/>
    </location>
</feature>
<feature type="transmembrane region" description="Helical" evidence="8">
    <location>
        <begin position="392"/>
        <end position="412"/>
    </location>
</feature>
<evidence type="ECO:0000313" key="9">
    <source>
        <dbReference type="EMBL" id="RLJ65202.1"/>
    </source>
</evidence>
<feature type="transmembrane region" description="Helical" evidence="8">
    <location>
        <begin position="316"/>
        <end position="345"/>
    </location>
</feature>
<keyword evidence="3" id="KW-1003">Cell membrane</keyword>
<comment type="subcellular location">
    <subcellularLocation>
        <location evidence="1">Cell inner membrane</location>
        <topology evidence="1">Multi-pass membrane protein</topology>
    </subcellularLocation>
</comment>
<evidence type="ECO:0000256" key="4">
    <source>
        <dbReference type="ARBA" id="ARBA00022519"/>
    </source>
</evidence>
<comment type="caution">
    <text evidence="9">The sequence shown here is derived from an EMBL/GenBank/DDBJ whole genome shotgun (WGS) entry which is preliminary data.</text>
</comment>
<feature type="transmembrane region" description="Helical" evidence="8">
    <location>
        <begin position="366"/>
        <end position="386"/>
    </location>
</feature>
<dbReference type="InterPro" id="IPR007498">
    <property type="entry name" value="PqiA-like"/>
</dbReference>
<dbReference type="InterPro" id="IPR005219">
    <property type="entry name" value="PqiA-like_proteobact"/>
</dbReference>
<organism evidence="9 10">
    <name type="scientific">Sulfurisoma sediminicola</name>
    <dbReference type="NCBI Taxonomy" id="1381557"/>
    <lineage>
        <taxon>Bacteria</taxon>
        <taxon>Pseudomonadati</taxon>
        <taxon>Pseudomonadota</taxon>
        <taxon>Betaproteobacteria</taxon>
        <taxon>Nitrosomonadales</taxon>
        <taxon>Sterolibacteriaceae</taxon>
        <taxon>Sulfurisoma</taxon>
    </lineage>
</organism>
<evidence type="ECO:0000256" key="5">
    <source>
        <dbReference type="ARBA" id="ARBA00022692"/>
    </source>
</evidence>
<evidence type="ECO:0000313" key="10">
    <source>
        <dbReference type="Proteomes" id="UP000268908"/>
    </source>
</evidence>
<feature type="transmembrane region" description="Helical" evidence="8">
    <location>
        <begin position="182"/>
        <end position="201"/>
    </location>
</feature>
<accession>A0A497XDX1</accession>
<sequence length="439" mass="47060">MAIERAQDELPGYAADGLVACHACDCVHRIVPVPPKGKALCRRCGAILYRNMPKSLDHSAALYLAAMILFLLANTFPFVALQYGDRIEHSRLISGGLALFQAGMGEIGFLVLLTSVVFPFLTLLGMLYLLLALRFGIRPRWKTRVWVVVRALTPWSLIGVFMLGLLVSVVKLQDLAVIVPGVAFYAFVGLLVVSTSAVASFDPAVLWKRMGPVAEQGLPHGAADTAAAMGYATCHTCDLLVRHPAAGDHWACPRCGSAVHGTRHPDSINRTWALLAAATLLLVPANLLPVMTVIRFGQGEPSTILAGVVHLIQDGAWPLGLLVLFASFVVPLSKIASLVFLLVTIQRGSNWRRRDRTLIYRITEVVGAWSMVDIFLVGILVALVRMDGLATVYPGSGATFFGAAVVLTMLAAHAFDPRLIWDTADPGERAAAGAPGAAT</sequence>
<keyword evidence="4" id="KW-0997">Cell inner membrane</keyword>
<evidence type="ECO:0000256" key="7">
    <source>
        <dbReference type="ARBA" id="ARBA00023136"/>
    </source>
</evidence>
<evidence type="ECO:0000256" key="6">
    <source>
        <dbReference type="ARBA" id="ARBA00022989"/>
    </source>
</evidence>
<dbReference type="Pfam" id="PF04403">
    <property type="entry name" value="PqiA"/>
    <property type="match status" value="2"/>
</dbReference>
<dbReference type="AlphaFoldDB" id="A0A497XDX1"/>
<keyword evidence="5 8" id="KW-0812">Transmembrane</keyword>
<feature type="transmembrane region" description="Helical" evidence="8">
    <location>
        <begin position="272"/>
        <end position="296"/>
    </location>
</feature>
<evidence type="ECO:0000256" key="1">
    <source>
        <dbReference type="ARBA" id="ARBA00004429"/>
    </source>
</evidence>
<dbReference type="RefSeq" id="WP_207855956.1">
    <property type="nucleotide sequence ID" value="NZ_BHVV01000008.1"/>
</dbReference>
<dbReference type="Proteomes" id="UP000268908">
    <property type="component" value="Unassembled WGS sequence"/>
</dbReference>
<dbReference type="EMBL" id="RCCI01000005">
    <property type="protein sequence ID" value="RLJ65202.1"/>
    <property type="molecule type" value="Genomic_DNA"/>
</dbReference>
<reference evidence="9 10" key="1">
    <citation type="submission" date="2018-10" db="EMBL/GenBank/DDBJ databases">
        <title>Genomic Encyclopedia of Type Strains, Phase IV (KMG-IV): sequencing the most valuable type-strain genomes for metagenomic binning, comparative biology and taxonomic classification.</title>
        <authorList>
            <person name="Goeker M."/>
        </authorList>
    </citation>
    <scope>NUCLEOTIDE SEQUENCE [LARGE SCALE GENOMIC DNA]</scope>
    <source>
        <strain evidence="9 10">DSM 26916</strain>
    </source>
</reference>
<comment type="similarity">
    <text evidence="2">Belongs to the PqiA family.</text>
</comment>
<gene>
    <name evidence="9" type="ORF">DFR35_1858</name>
</gene>
<protein>
    <submittedName>
        <fullName evidence="9">Paraquat-inducible protein A</fullName>
    </submittedName>
</protein>
<feature type="transmembrane region" description="Helical" evidence="8">
    <location>
        <begin position="145"/>
        <end position="170"/>
    </location>
</feature>
<feature type="transmembrane region" description="Helical" evidence="8">
    <location>
        <begin position="60"/>
        <end position="81"/>
    </location>
</feature>
<dbReference type="PANTHER" id="PTHR30462:SF3">
    <property type="entry name" value="INTERMEMBRANE TRANSPORT PROTEIN PQIA"/>
    <property type="match status" value="1"/>
</dbReference>
<dbReference type="GO" id="GO:0005886">
    <property type="term" value="C:plasma membrane"/>
    <property type="evidence" value="ECO:0007669"/>
    <property type="project" value="UniProtKB-SubCell"/>
</dbReference>
<keyword evidence="10" id="KW-1185">Reference proteome</keyword>
<evidence type="ECO:0000256" key="8">
    <source>
        <dbReference type="SAM" id="Phobius"/>
    </source>
</evidence>
<dbReference type="NCBIfam" id="TIGR00155">
    <property type="entry name" value="pqiA_fam"/>
    <property type="match status" value="1"/>
</dbReference>
<evidence type="ECO:0000256" key="3">
    <source>
        <dbReference type="ARBA" id="ARBA00022475"/>
    </source>
</evidence>
<proteinExistence type="inferred from homology"/>
<keyword evidence="6 8" id="KW-1133">Transmembrane helix</keyword>
<dbReference type="PANTHER" id="PTHR30462">
    <property type="entry name" value="INTERMEMBRANE TRANSPORT PROTEIN PQIB-RELATED"/>
    <property type="match status" value="1"/>
</dbReference>
<keyword evidence="7 8" id="KW-0472">Membrane</keyword>
<dbReference type="InterPro" id="IPR051800">
    <property type="entry name" value="PqiA-PqiB_transport"/>
</dbReference>
<evidence type="ECO:0000256" key="2">
    <source>
        <dbReference type="ARBA" id="ARBA00007555"/>
    </source>
</evidence>